<gene>
    <name evidence="1" type="ORF">FNH08_04295</name>
</gene>
<evidence type="ECO:0000313" key="1">
    <source>
        <dbReference type="EMBL" id="MPY56417.1"/>
    </source>
</evidence>
<dbReference type="EMBL" id="VJZC01000015">
    <property type="protein sequence ID" value="MPY56417.1"/>
    <property type="molecule type" value="Genomic_DNA"/>
</dbReference>
<organism evidence="1 2">
    <name type="scientific">Streptomyces spongiae</name>
    <dbReference type="NCBI Taxonomy" id="565072"/>
    <lineage>
        <taxon>Bacteria</taxon>
        <taxon>Bacillati</taxon>
        <taxon>Actinomycetota</taxon>
        <taxon>Actinomycetes</taxon>
        <taxon>Kitasatosporales</taxon>
        <taxon>Streptomycetaceae</taxon>
        <taxon>Streptomyces</taxon>
    </lineage>
</organism>
<sequence>MAVVLSLFWEGLAPEQYDAARESVRWEEEVPEGLLLHVAWYEEGALQVTDVWDDQAHFERFFADRLAPALKEVGISGEPESRCLPLHRRFVAPGVSGAA</sequence>
<protein>
    <recommendedName>
        <fullName evidence="3">ABM domain-containing protein</fullName>
    </recommendedName>
</protein>
<reference evidence="1 2" key="1">
    <citation type="submission" date="2019-07" db="EMBL/GenBank/DDBJ databases">
        <title>New species of Amycolatopsis and Streptomyces.</title>
        <authorList>
            <person name="Duangmal K."/>
            <person name="Teo W.F.A."/>
            <person name="Lipun K."/>
        </authorList>
    </citation>
    <scope>NUCLEOTIDE SEQUENCE [LARGE SCALE GENOMIC DNA]</scope>
    <source>
        <strain evidence="1 2">NBRC 106415</strain>
    </source>
</reference>
<evidence type="ECO:0008006" key="3">
    <source>
        <dbReference type="Google" id="ProtNLM"/>
    </source>
</evidence>
<keyword evidence="2" id="KW-1185">Reference proteome</keyword>
<proteinExistence type="predicted"/>
<dbReference type="AlphaFoldDB" id="A0A5N8XAJ7"/>
<evidence type="ECO:0000313" key="2">
    <source>
        <dbReference type="Proteomes" id="UP000400924"/>
    </source>
</evidence>
<accession>A0A5N8XAJ7</accession>
<name>A0A5N8XAJ7_9ACTN</name>
<dbReference type="Proteomes" id="UP000400924">
    <property type="component" value="Unassembled WGS sequence"/>
</dbReference>
<comment type="caution">
    <text evidence="1">The sequence shown here is derived from an EMBL/GenBank/DDBJ whole genome shotgun (WGS) entry which is preliminary data.</text>
</comment>
<dbReference type="RefSeq" id="WP_152769886.1">
    <property type="nucleotide sequence ID" value="NZ_VJZC01000015.1"/>
</dbReference>
<dbReference type="OrthoDB" id="1550900at2"/>